<evidence type="ECO:0000256" key="1">
    <source>
        <dbReference type="ARBA" id="ARBA00022475"/>
    </source>
</evidence>
<comment type="caution">
    <text evidence="9">The sequence shown here is derived from an EMBL/GenBank/DDBJ whole genome shotgun (WGS) entry which is preliminary data.</text>
</comment>
<keyword evidence="3 6" id="KW-0472">Membrane</keyword>
<dbReference type="SMART" id="SM00909">
    <property type="entry name" value="Germane"/>
    <property type="match status" value="1"/>
</dbReference>
<dbReference type="Pfam" id="PF10647">
    <property type="entry name" value="Gmad1"/>
    <property type="match status" value="1"/>
</dbReference>
<evidence type="ECO:0000256" key="2">
    <source>
        <dbReference type="ARBA" id="ARBA00022729"/>
    </source>
</evidence>
<dbReference type="InterPro" id="IPR023959">
    <property type="entry name" value="LpqB"/>
</dbReference>
<dbReference type="InterPro" id="IPR059026">
    <property type="entry name" value="LpqB_N"/>
</dbReference>
<evidence type="ECO:0000259" key="8">
    <source>
        <dbReference type="SMART" id="SM00909"/>
    </source>
</evidence>
<keyword evidence="1 6" id="KW-1003">Cell membrane</keyword>
<dbReference type="AlphaFoldDB" id="A0AAP6XM38"/>
<dbReference type="InterPro" id="IPR018910">
    <property type="entry name" value="LpqB_C"/>
</dbReference>
<dbReference type="EMBL" id="JAAUVV010000008">
    <property type="protein sequence ID" value="NJJ03855.1"/>
    <property type="molecule type" value="Genomic_DNA"/>
</dbReference>
<keyword evidence="4 6" id="KW-0564">Palmitate</keyword>
<dbReference type="HAMAP" id="MF_01373">
    <property type="entry name" value="LpqB_lipoprot"/>
    <property type="match status" value="1"/>
</dbReference>
<comment type="subcellular location">
    <subcellularLocation>
        <location evidence="6">Cell membrane</location>
        <topology evidence="6">Lipid-anchor</topology>
    </subcellularLocation>
</comment>
<dbReference type="PROSITE" id="PS51257">
    <property type="entry name" value="PROKAR_LIPOPROTEIN"/>
    <property type="match status" value="1"/>
</dbReference>
<evidence type="ECO:0000256" key="7">
    <source>
        <dbReference type="SAM" id="SignalP"/>
    </source>
</evidence>
<dbReference type="InterPro" id="IPR019606">
    <property type="entry name" value="GerMN"/>
</dbReference>
<dbReference type="NCBIfam" id="NF010141">
    <property type="entry name" value="PRK13616.1"/>
    <property type="match status" value="1"/>
</dbReference>
<evidence type="ECO:0000256" key="5">
    <source>
        <dbReference type="ARBA" id="ARBA00023288"/>
    </source>
</evidence>
<dbReference type="Pfam" id="PF10646">
    <property type="entry name" value="Germane"/>
    <property type="match status" value="1"/>
</dbReference>
<dbReference type="Proteomes" id="UP000591626">
    <property type="component" value="Unassembled WGS sequence"/>
</dbReference>
<name>A0AAP6XM38_9CORY</name>
<organism evidence="9 10">
    <name type="scientific">Corynebacterium coyleae</name>
    <dbReference type="NCBI Taxonomy" id="53374"/>
    <lineage>
        <taxon>Bacteria</taxon>
        <taxon>Bacillati</taxon>
        <taxon>Actinomycetota</taxon>
        <taxon>Actinomycetes</taxon>
        <taxon>Mycobacteriales</taxon>
        <taxon>Corynebacteriaceae</taxon>
        <taxon>Corynebacterium</taxon>
    </lineage>
</organism>
<feature type="domain" description="GerMN" evidence="8">
    <location>
        <begin position="205"/>
        <end position="288"/>
    </location>
</feature>
<dbReference type="Pfam" id="PF25976">
    <property type="entry name" value="LpqB_N"/>
    <property type="match status" value="1"/>
</dbReference>
<feature type="chain" id="PRO_5043005778" description="Lipoprotein LpqB" evidence="7">
    <location>
        <begin position="27"/>
        <end position="574"/>
    </location>
</feature>
<evidence type="ECO:0000313" key="10">
    <source>
        <dbReference type="Proteomes" id="UP000591626"/>
    </source>
</evidence>
<evidence type="ECO:0000256" key="3">
    <source>
        <dbReference type="ARBA" id="ARBA00023136"/>
    </source>
</evidence>
<keyword evidence="5 6" id="KW-0449">Lipoprotein</keyword>
<evidence type="ECO:0000256" key="6">
    <source>
        <dbReference type="HAMAP-Rule" id="MF_01373"/>
    </source>
</evidence>
<evidence type="ECO:0000313" key="9">
    <source>
        <dbReference type="EMBL" id="NJJ03855.1"/>
    </source>
</evidence>
<proteinExistence type="inferred from homology"/>
<gene>
    <name evidence="6 9" type="primary">lpqB</name>
    <name evidence="9" type="ORF">HC138_05730</name>
</gene>
<evidence type="ECO:0000256" key="4">
    <source>
        <dbReference type="ARBA" id="ARBA00023139"/>
    </source>
</evidence>
<comment type="similarity">
    <text evidence="6">Belongs to the LpqB lipoprotein family.</text>
</comment>
<accession>A0AAP6XM38</accession>
<sequence>MRTNKAASLALSAVATLTAMSLLSGCATLPTNSAPHVLRPFTPAESPTPDAGPAEDEEPDLLLRGFYAASAIPDGDYEMARAYLTESAAQAWDPSGQKLIVDSFGVTTLPGASAGKRRFAVHGNVVGAVHTGGSFAPERGKYEAEIELDMIDGQWRISSLPAGVVMERTELRNQYQPYNLYFFDADDRELVTDRRWVHSRREALAGDLIGLLMEGPAERLRPALPNALPSKVAYTGFKDGAFTFTGFSEVDAARRTQFAAQVVWTLATAGITGPYRLEADGSPLIEGADELGTDDFADESPLVETAGESTLYALVDGRILRVDGRTTQAVDGSLGSSGQITSADLAKGGQWAAVFGKPDDDKDDVLRVGKFGAREEEVMRARTFTRPSFEANAAAVWSVADGKRILRTVQSAASGELSTGEVHVDLPEGVDGNISVLRLSRSGTRVVMVIDGKLYTGIVQRGASGERSIVNVLEYAQELGGSVVSAEWRADGSLIVGTSAPSPVLRVEQDGSSMTALSAGNISAPVVAVAASPSMLYVTDVNAVLQVPASGADNPIWREVPGLEGMRALPIIAR</sequence>
<feature type="signal peptide" evidence="7">
    <location>
        <begin position="1"/>
        <end position="26"/>
    </location>
</feature>
<dbReference type="GO" id="GO:0005886">
    <property type="term" value="C:plasma membrane"/>
    <property type="evidence" value="ECO:0007669"/>
    <property type="project" value="UniProtKB-SubCell"/>
</dbReference>
<dbReference type="SUPFAM" id="SSF101898">
    <property type="entry name" value="NHL repeat"/>
    <property type="match status" value="1"/>
</dbReference>
<keyword evidence="2 6" id="KW-0732">Signal</keyword>
<dbReference type="RefSeq" id="WP_070422855.1">
    <property type="nucleotide sequence ID" value="NZ_JAAUVV010000008.1"/>
</dbReference>
<protein>
    <recommendedName>
        <fullName evidence="6">Lipoprotein LpqB</fullName>
    </recommendedName>
</protein>
<reference evidence="9 10" key="1">
    <citation type="submission" date="2020-03" db="EMBL/GenBank/DDBJ databases">
        <title>Draft genome sequences of bacterial isolates from the female urobiome.</title>
        <authorList>
            <person name="Miller-Ensminger T."/>
            <person name="Wolfe A.J."/>
            <person name="Putonti C."/>
        </authorList>
    </citation>
    <scope>NUCLEOTIDE SEQUENCE [LARGE SCALE GENOMIC DNA]</scope>
    <source>
        <strain evidence="9 10">UMB8490</strain>
    </source>
</reference>